<proteinExistence type="predicted"/>
<dbReference type="AlphaFoldDB" id="A0A9N7TVJ7"/>
<comment type="caution">
    <text evidence="1">The sequence shown here is derived from an EMBL/GenBank/DDBJ whole genome shotgun (WGS) entry which is preliminary data.</text>
</comment>
<evidence type="ECO:0000313" key="2">
    <source>
        <dbReference type="Proteomes" id="UP001153269"/>
    </source>
</evidence>
<sequence>MMRTPKGVSPAAAGRPAVGLPCSQHKMKVFSSGAAVKAEFFSTGLSSPPMSTVPVGYFTQICNTALAEQRAHSLYSTPHGPEAKPIRSSSGRLPLLRLHLSPRQFSTCGTCLYHCRREVKASGLPPKSREAASVSDWSSYIKLFLNALWDSSIPM</sequence>
<dbReference type="EMBL" id="CADEAL010000422">
    <property type="protein sequence ID" value="CAB1419930.1"/>
    <property type="molecule type" value="Genomic_DNA"/>
</dbReference>
<evidence type="ECO:0000313" key="1">
    <source>
        <dbReference type="EMBL" id="CAB1419930.1"/>
    </source>
</evidence>
<gene>
    <name evidence="1" type="ORF">PLEPLA_LOCUS7781</name>
</gene>
<protein>
    <submittedName>
        <fullName evidence="1">Uncharacterized protein</fullName>
    </submittedName>
</protein>
<dbReference type="Proteomes" id="UP001153269">
    <property type="component" value="Unassembled WGS sequence"/>
</dbReference>
<reference evidence="1" key="1">
    <citation type="submission" date="2020-03" db="EMBL/GenBank/DDBJ databases">
        <authorList>
            <person name="Weist P."/>
        </authorList>
    </citation>
    <scope>NUCLEOTIDE SEQUENCE</scope>
</reference>
<organism evidence="1 2">
    <name type="scientific">Pleuronectes platessa</name>
    <name type="common">European plaice</name>
    <dbReference type="NCBI Taxonomy" id="8262"/>
    <lineage>
        <taxon>Eukaryota</taxon>
        <taxon>Metazoa</taxon>
        <taxon>Chordata</taxon>
        <taxon>Craniata</taxon>
        <taxon>Vertebrata</taxon>
        <taxon>Euteleostomi</taxon>
        <taxon>Actinopterygii</taxon>
        <taxon>Neopterygii</taxon>
        <taxon>Teleostei</taxon>
        <taxon>Neoteleostei</taxon>
        <taxon>Acanthomorphata</taxon>
        <taxon>Carangaria</taxon>
        <taxon>Pleuronectiformes</taxon>
        <taxon>Pleuronectoidei</taxon>
        <taxon>Pleuronectidae</taxon>
        <taxon>Pleuronectes</taxon>
    </lineage>
</organism>
<name>A0A9N7TVJ7_PLEPL</name>
<accession>A0A9N7TVJ7</accession>
<keyword evidence="2" id="KW-1185">Reference proteome</keyword>